<dbReference type="GO" id="GO:0071011">
    <property type="term" value="C:precatalytic spliceosome"/>
    <property type="evidence" value="ECO:0007669"/>
    <property type="project" value="TreeGrafter"/>
</dbReference>
<dbReference type="AlphaFoldDB" id="A0A1Y2BXJ3"/>
<dbReference type="Pfam" id="PF06220">
    <property type="entry name" value="zf-U1"/>
    <property type="match status" value="1"/>
</dbReference>
<dbReference type="SUPFAM" id="SSF57667">
    <property type="entry name" value="beta-beta-alpha zinc fingers"/>
    <property type="match status" value="1"/>
</dbReference>
<organism evidence="9 10">
    <name type="scientific">Neocallimastix californiae</name>
    <dbReference type="NCBI Taxonomy" id="1754190"/>
    <lineage>
        <taxon>Eukaryota</taxon>
        <taxon>Fungi</taxon>
        <taxon>Fungi incertae sedis</taxon>
        <taxon>Chytridiomycota</taxon>
        <taxon>Chytridiomycota incertae sedis</taxon>
        <taxon>Neocallimastigomycetes</taxon>
        <taxon>Neocallimastigales</taxon>
        <taxon>Neocallimastigaceae</taxon>
        <taxon>Neocallimastix</taxon>
    </lineage>
</organism>
<keyword evidence="5" id="KW-0539">Nucleus</keyword>
<dbReference type="Proteomes" id="UP000193920">
    <property type="component" value="Unassembled WGS sequence"/>
</dbReference>
<feature type="coiled-coil region" evidence="6">
    <location>
        <begin position="44"/>
        <end position="71"/>
    </location>
</feature>
<dbReference type="GO" id="GO:0008270">
    <property type="term" value="F:zinc ion binding"/>
    <property type="evidence" value="ECO:0007669"/>
    <property type="project" value="UniProtKB-KW"/>
</dbReference>
<proteinExistence type="predicted"/>
<evidence type="ECO:0000256" key="6">
    <source>
        <dbReference type="SAM" id="Coils"/>
    </source>
</evidence>
<dbReference type="SMART" id="SM00451">
    <property type="entry name" value="ZnF_U1"/>
    <property type="match status" value="1"/>
</dbReference>
<evidence type="ECO:0000313" key="9">
    <source>
        <dbReference type="EMBL" id="ORY39473.1"/>
    </source>
</evidence>
<feature type="compositionally biased region" description="Basic and acidic residues" evidence="7">
    <location>
        <begin position="111"/>
        <end position="129"/>
    </location>
</feature>
<name>A0A1Y2BXJ3_9FUNG</name>
<gene>
    <name evidence="9" type="ORF">LY90DRAFT_672435</name>
</gene>
<keyword evidence="2" id="KW-0479">Metal-binding</keyword>
<dbReference type="STRING" id="1754190.A0A1Y2BXJ3"/>
<dbReference type="PANTHER" id="PTHR13173:SF10">
    <property type="entry name" value="WW DOMAIN-BINDING PROTEIN 4"/>
    <property type="match status" value="1"/>
</dbReference>
<keyword evidence="6" id="KW-0175">Coiled coil</keyword>
<dbReference type="OrthoDB" id="191651at2759"/>
<dbReference type="PANTHER" id="PTHR13173">
    <property type="entry name" value="WW DOMAIN BINDING PROTEIN 4"/>
    <property type="match status" value="1"/>
</dbReference>
<dbReference type="GO" id="GO:0003723">
    <property type="term" value="F:RNA binding"/>
    <property type="evidence" value="ECO:0007669"/>
    <property type="project" value="TreeGrafter"/>
</dbReference>
<dbReference type="InterPro" id="IPR000690">
    <property type="entry name" value="Matrin/U1-C_Znf_C2H2"/>
</dbReference>
<comment type="subcellular location">
    <subcellularLocation>
        <location evidence="1">Nucleus</location>
    </subcellularLocation>
</comment>
<feature type="region of interest" description="Disordered" evidence="7">
    <location>
        <begin position="204"/>
        <end position="240"/>
    </location>
</feature>
<dbReference type="EMBL" id="MCOG01000132">
    <property type="protein sequence ID" value="ORY39473.1"/>
    <property type="molecule type" value="Genomic_DNA"/>
</dbReference>
<evidence type="ECO:0000256" key="3">
    <source>
        <dbReference type="ARBA" id="ARBA00022771"/>
    </source>
</evidence>
<keyword evidence="4" id="KW-0862">Zinc</keyword>
<protein>
    <recommendedName>
        <fullName evidence="8">Matrin-type domain-containing protein</fullName>
    </recommendedName>
</protein>
<keyword evidence="3" id="KW-0863">Zinc-finger</keyword>
<evidence type="ECO:0000256" key="7">
    <source>
        <dbReference type="SAM" id="MobiDB-lite"/>
    </source>
</evidence>
<evidence type="ECO:0000256" key="5">
    <source>
        <dbReference type="ARBA" id="ARBA00023242"/>
    </source>
</evidence>
<dbReference type="InterPro" id="IPR003604">
    <property type="entry name" value="Matrin/U1-like-C_Znf_C2H2"/>
</dbReference>
<evidence type="ECO:0000259" key="8">
    <source>
        <dbReference type="PROSITE" id="PS50171"/>
    </source>
</evidence>
<dbReference type="GO" id="GO:0000398">
    <property type="term" value="P:mRNA splicing, via spliceosome"/>
    <property type="evidence" value="ECO:0007669"/>
    <property type="project" value="InterPro"/>
</dbReference>
<evidence type="ECO:0000256" key="2">
    <source>
        <dbReference type="ARBA" id="ARBA00022723"/>
    </source>
</evidence>
<evidence type="ECO:0000313" key="10">
    <source>
        <dbReference type="Proteomes" id="UP000193920"/>
    </source>
</evidence>
<dbReference type="InterPro" id="IPR036236">
    <property type="entry name" value="Znf_C2H2_sf"/>
</dbReference>
<feature type="domain" description="Matrin-type" evidence="8">
    <location>
        <begin position="11"/>
        <end position="42"/>
    </location>
</feature>
<accession>A0A1Y2BXJ3</accession>
<dbReference type="InterPro" id="IPR040023">
    <property type="entry name" value="WBP4"/>
</dbReference>
<comment type="caution">
    <text evidence="9">The sequence shown here is derived from an EMBL/GenBank/DDBJ whole genome shotgun (WGS) entry which is preliminary data.</text>
</comment>
<feature type="compositionally biased region" description="Basic residues" evidence="7">
    <location>
        <begin position="220"/>
        <end position="240"/>
    </location>
</feature>
<dbReference type="Gene3D" id="3.30.160.60">
    <property type="entry name" value="Classic Zinc Finger"/>
    <property type="match status" value="1"/>
</dbReference>
<reference evidence="9 10" key="1">
    <citation type="submission" date="2016-08" db="EMBL/GenBank/DDBJ databases">
        <title>A Parts List for Fungal Cellulosomes Revealed by Comparative Genomics.</title>
        <authorList>
            <consortium name="DOE Joint Genome Institute"/>
            <person name="Haitjema C.H."/>
            <person name="Gilmore S.P."/>
            <person name="Henske J.K."/>
            <person name="Solomon K.V."/>
            <person name="De Groot R."/>
            <person name="Kuo A."/>
            <person name="Mondo S.J."/>
            <person name="Salamov A.A."/>
            <person name="Labutti K."/>
            <person name="Zhao Z."/>
            <person name="Chiniquy J."/>
            <person name="Barry K."/>
            <person name="Brewer H.M."/>
            <person name="Purvine S.O."/>
            <person name="Wright A.T."/>
            <person name="Boxma B."/>
            <person name="Van Alen T."/>
            <person name="Hackstein J.H."/>
            <person name="Baker S.E."/>
            <person name="Grigoriev I.V."/>
            <person name="O'Malley M.A."/>
        </authorList>
    </citation>
    <scope>NUCLEOTIDE SEQUENCE [LARGE SCALE GENOMIC DNA]</scope>
    <source>
        <strain evidence="9 10">G1</strain>
    </source>
</reference>
<feature type="region of interest" description="Disordered" evidence="7">
    <location>
        <begin position="111"/>
        <end position="164"/>
    </location>
</feature>
<evidence type="ECO:0000256" key="4">
    <source>
        <dbReference type="ARBA" id="ARBA00022833"/>
    </source>
</evidence>
<keyword evidence="10" id="KW-1185">Reference proteome</keyword>
<dbReference type="InterPro" id="IPR013085">
    <property type="entry name" value="U1-CZ_Znf_C2H2"/>
</dbReference>
<dbReference type="PROSITE" id="PS50171">
    <property type="entry name" value="ZF_MATRIN"/>
    <property type="match status" value="1"/>
</dbReference>
<evidence type="ECO:0000256" key="1">
    <source>
        <dbReference type="ARBA" id="ARBA00004123"/>
    </source>
</evidence>
<sequence>MSEYWVSNKKYYCKYCKIYITDNKISRQNHDNGRKHKEIVQMYIRDVQKRKKEEEKEAEETKKILQQIDKAAYKQYSQDCLTNENLSKKDLKVNFSYYSTNEKDINAELAKKKSEEEEKTKKEKDKPVIDKNTGIGQWEVVEPEESVEDPPAITFKTDSRQEDEDKNVFHAKESSYNSSIQVIYDEEKDIDNLNNFKIEEKKLVIESTDDDDGNKDKPVLFKKRKAGRKDKKKNTRIKLD</sequence>